<dbReference type="RefSeq" id="XP_045954781.1">
    <property type="nucleotide sequence ID" value="XM_046098413.1"/>
</dbReference>
<comment type="caution">
    <text evidence="2">The sequence shown here is derived from an EMBL/GenBank/DDBJ whole genome shotgun (WGS) entry which is preliminary data.</text>
</comment>
<organism evidence="2 3">
    <name type="scientific">Truncatella angustata</name>
    <dbReference type="NCBI Taxonomy" id="152316"/>
    <lineage>
        <taxon>Eukaryota</taxon>
        <taxon>Fungi</taxon>
        <taxon>Dikarya</taxon>
        <taxon>Ascomycota</taxon>
        <taxon>Pezizomycotina</taxon>
        <taxon>Sordariomycetes</taxon>
        <taxon>Xylariomycetidae</taxon>
        <taxon>Amphisphaeriales</taxon>
        <taxon>Sporocadaceae</taxon>
        <taxon>Truncatella</taxon>
    </lineage>
</organism>
<feature type="compositionally biased region" description="Polar residues" evidence="1">
    <location>
        <begin position="289"/>
        <end position="300"/>
    </location>
</feature>
<dbReference type="GeneID" id="70127305"/>
<proteinExistence type="predicted"/>
<evidence type="ECO:0000256" key="1">
    <source>
        <dbReference type="SAM" id="MobiDB-lite"/>
    </source>
</evidence>
<dbReference type="OrthoDB" id="5399183at2759"/>
<feature type="region of interest" description="Disordered" evidence="1">
    <location>
        <begin position="224"/>
        <end position="318"/>
    </location>
</feature>
<feature type="compositionally biased region" description="Acidic residues" evidence="1">
    <location>
        <begin position="85"/>
        <end position="113"/>
    </location>
</feature>
<feature type="compositionally biased region" description="Acidic residues" evidence="1">
    <location>
        <begin position="48"/>
        <end position="58"/>
    </location>
</feature>
<feature type="region of interest" description="Disordered" evidence="1">
    <location>
        <begin position="521"/>
        <end position="593"/>
    </location>
</feature>
<reference evidence="2" key="1">
    <citation type="journal article" date="2021" name="Nat. Commun.">
        <title>Genetic determinants of endophytism in the Arabidopsis root mycobiome.</title>
        <authorList>
            <person name="Mesny F."/>
            <person name="Miyauchi S."/>
            <person name="Thiergart T."/>
            <person name="Pickel B."/>
            <person name="Atanasova L."/>
            <person name="Karlsson M."/>
            <person name="Huettel B."/>
            <person name="Barry K.W."/>
            <person name="Haridas S."/>
            <person name="Chen C."/>
            <person name="Bauer D."/>
            <person name="Andreopoulos W."/>
            <person name="Pangilinan J."/>
            <person name="LaButti K."/>
            <person name="Riley R."/>
            <person name="Lipzen A."/>
            <person name="Clum A."/>
            <person name="Drula E."/>
            <person name="Henrissat B."/>
            <person name="Kohler A."/>
            <person name="Grigoriev I.V."/>
            <person name="Martin F.M."/>
            <person name="Hacquard S."/>
        </authorList>
    </citation>
    <scope>NUCLEOTIDE SEQUENCE</scope>
    <source>
        <strain evidence="2">MPI-SDFR-AT-0073</strain>
    </source>
</reference>
<feature type="compositionally biased region" description="Basic and acidic residues" evidence="1">
    <location>
        <begin position="131"/>
        <end position="141"/>
    </location>
</feature>
<evidence type="ECO:0000313" key="2">
    <source>
        <dbReference type="EMBL" id="KAH6648274.1"/>
    </source>
</evidence>
<name>A0A9P8UE63_9PEZI</name>
<feature type="compositionally biased region" description="Basic residues" evidence="1">
    <location>
        <begin position="303"/>
        <end position="312"/>
    </location>
</feature>
<feature type="compositionally biased region" description="Acidic residues" evidence="1">
    <location>
        <begin position="149"/>
        <end position="159"/>
    </location>
</feature>
<dbReference type="Proteomes" id="UP000758603">
    <property type="component" value="Unassembled WGS sequence"/>
</dbReference>
<dbReference type="EMBL" id="JAGPXC010000007">
    <property type="protein sequence ID" value="KAH6648274.1"/>
    <property type="molecule type" value="Genomic_DNA"/>
</dbReference>
<feature type="compositionally biased region" description="Polar residues" evidence="1">
    <location>
        <begin position="70"/>
        <end position="81"/>
    </location>
</feature>
<sequence>MSHKARQRPPVTPVKPTKRRGSDSSSSLDDLSDLSDSDGYSAVGGISDSDEDEEDVIAAEESYLLESDSHANPSNHGSPWPTTEEAAEEGDDEEEDDEDDSDDDEDEPVEYTEWEGFMSEGNDDNASDVPVKAEEVPERRVRFAGVPESDGDTTETDDGIETIFPDIFVDQGSLDPSFRREIENDNDNSSDSGSFWDLHGSLGDDLYVADFEGLQEVPFLFESDSTPVATPMTGQDLSTTQSTPVASPQKQQDEMSTDGYQSDGEDGGDTTDEDEEPAKQPLPPRTNRETLGQSSDSDVITFTRRHRGKPRVGRFNLDSDGKKPIAVVNPRTGKLMIFTPQRLSRLDLSPEAFNFNFGLDFPFTEHDFAQNSPILSNSGNLMMGAMVSSNTFGDFMNGTQAVGPAEAFVPPVNGLEDIFEEDEEDDYDDYEEDQDENRLQLDDFLEFEGFDAEPEAAFDEDSYWTTPSRPDTPGGDVNSLLDHHSHLLSNSHLAGAFRRDQQTHQLLRSGKATRESLAFSGPLHHGTLRGIKDGRISNTNIPISPMRKHKRTMSDLASSPLANASHKRKSSSEQHFGHKRQRSIPDVELLTLQ</sequence>
<gene>
    <name evidence="2" type="ORF">BKA67DRAFT_522821</name>
</gene>
<keyword evidence="3" id="KW-1185">Reference proteome</keyword>
<accession>A0A9P8UE63</accession>
<feature type="compositionally biased region" description="Acidic residues" evidence="1">
    <location>
        <begin position="263"/>
        <end position="276"/>
    </location>
</feature>
<feature type="region of interest" description="Disordered" evidence="1">
    <location>
        <begin position="1"/>
        <end position="159"/>
    </location>
</feature>
<dbReference type="AlphaFoldDB" id="A0A9P8UE63"/>
<protein>
    <submittedName>
        <fullName evidence="2">Uncharacterized protein</fullName>
    </submittedName>
</protein>
<evidence type="ECO:0000313" key="3">
    <source>
        <dbReference type="Proteomes" id="UP000758603"/>
    </source>
</evidence>
<feature type="region of interest" description="Disordered" evidence="1">
    <location>
        <begin position="178"/>
        <end position="199"/>
    </location>
</feature>
<feature type="compositionally biased region" description="Polar residues" evidence="1">
    <location>
        <begin position="224"/>
        <end position="250"/>
    </location>
</feature>